<evidence type="ECO:0000256" key="9">
    <source>
        <dbReference type="RuleBase" id="RU365103"/>
    </source>
</evidence>
<keyword evidence="12" id="KW-0328">Glycosyltransferase</keyword>
<dbReference type="InterPro" id="IPR039901">
    <property type="entry name" value="Kdotransferase"/>
</dbReference>
<accession>A0A1Y5TPX0</accession>
<dbReference type="AlphaFoldDB" id="A0A1Y5TPX0"/>
<evidence type="ECO:0000313" key="12">
    <source>
        <dbReference type="EMBL" id="SLN69349.1"/>
    </source>
</evidence>
<dbReference type="Proteomes" id="UP000193409">
    <property type="component" value="Unassembled WGS sequence"/>
</dbReference>
<evidence type="ECO:0000256" key="2">
    <source>
        <dbReference type="ARBA" id="ARBA00004713"/>
    </source>
</evidence>
<dbReference type="InterPro" id="IPR007507">
    <property type="entry name" value="Glycos_transf_N"/>
</dbReference>
<evidence type="ECO:0000313" key="13">
    <source>
        <dbReference type="Proteomes" id="UP000193409"/>
    </source>
</evidence>
<evidence type="ECO:0000256" key="5">
    <source>
        <dbReference type="ARBA" id="ARBA00022679"/>
    </source>
</evidence>
<feature type="active site" description="Proton acceptor" evidence="8">
    <location>
        <position position="64"/>
    </location>
</feature>
<evidence type="ECO:0000256" key="8">
    <source>
        <dbReference type="PIRSR" id="PIRSR639901-1"/>
    </source>
</evidence>
<gene>
    <name evidence="12" type="primary">waaA_3</name>
    <name evidence="12" type="ORF">PSA7680_03649</name>
</gene>
<protein>
    <recommendedName>
        <fullName evidence="4 9">3-deoxy-D-manno-octulosonic acid transferase</fullName>
        <shortName evidence="9">Kdo transferase</shortName>
        <ecNumber evidence="3 9">2.4.99.12</ecNumber>
    </recommendedName>
    <alternativeName>
        <fullName evidence="6 9">Lipid IV(A) 3-deoxy-D-manno-octulosonic acid transferase</fullName>
    </alternativeName>
</protein>
<dbReference type="EC" id="2.4.99.12" evidence="3 9"/>
<sequence length="432" mass="47089">MALAFLKALRARFSGPTAAPEPAHTAIDAPQPAEARPSGAARPAPPRPVSAAPCIWLHAAGESEAISGLELFRRLREEDDSLRCLLSTEEPLPAALAEPELLGATETACLPTDSTRDAVAWLADHAPTILIWTGPLTHPVLLQKSQQRAIEMMLADSVDANPPYRRRKEWRTTSTRAILRRFGLILAASETAARSYEQQGAARERIKIIGGLEEGSIHLPCDELEYRSLSDALAARPIWLAARTTKDEEAILAEVHRRVTRMSHRLLLVVAPDDAARIEAACEAFRGHGWRAEIYERERMPAEDTQVLIGDPAQLGLWYRVSPVTFMGGTLSGTGGAHPFAPATLGSAILYGNYTDPFQTSYGRLVRAGAARLVLNSDGLEVNLRDLQAPDKVAQMAHAAWEICSRGAEVTDFLVERVFELIDAGEADHART</sequence>
<dbReference type="GO" id="GO:0009244">
    <property type="term" value="P:lipopolysaccharide core region biosynthetic process"/>
    <property type="evidence" value="ECO:0007669"/>
    <property type="project" value="UniProtKB-UniRule"/>
</dbReference>
<dbReference type="OrthoDB" id="9789797at2"/>
<keyword evidence="5 9" id="KW-0808">Transferase</keyword>
<evidence type="ECO:0000256" key="3">
    <source>
        <dbReference type="ARBA" id="ARBA00012621"/>
    </source>
</evidence>
<comment type="catalytic activity">
    <reaction evidence="7 9">
        <text>lipid IVA (E. coli) + CMP-3-deoxy-beta-D-manno-octulosonate = alpha-Kdo-(2-&gt;6)-lipid IVA (E. coli) + CMP + H(+)</text>
        <dbReference type="Rhea" id="RHEA:28066"/>
        <dbReference type="ChEBI" id="CHEBI:15378"/>
        <dbReference type="ChEBI" id="CHEBI:58603"/>
        <dbReference type="ChEBI" id="CHEBI:60364"/>
        <dbReference type="ChEBI" id="CHEBI:60377"/>
        <dbReference type="ChEBI" id="CHEBI:85987"/>
        <dbReference type="EC" id="2.4.99.12"/>
    </reaction>
</comment>
<dbReference type="InterPro" id="IPR038107">
    <property type="entry name" value="Glycos_transf_N_sf"/>
</dbReference>
<evidence type="ECO:0000256" key="4">
    <source>
        <dbReference type="ARBA" id="ARBA00019077"/>
    </source>
</evidence>
<evidence type="ECO:0000256" key="1">
    <source>
        <dbReference type="ARBA" id="ARBA00003394"/>
    </source>
</evidence>
<comment type="similarity">
    <text evidence="9">Belongs to the glycosyltransferase group 1 family.</text>
</comment>
<comment type="pathway">
    <text evidence="2 9">Bacterial outer membrane biogenesis; LPS core biosynthesis.</text>
</comment>
<comment type="function">
    <text evidence="1 9">Involved in lipopolysaccharide (LPS) biosynthesis. Catalyzes the transfer of 3-deoxy-D-manno-octulosonate (Kdo) residue(s) from CMP-Kdo to lipid IV(A), the tetraacyldisaccharide-1,4'-bisphosphate precursor of lipid A.</text>
</comment>
<evidence type="ECO:0000256" key="7">
    <source>
        <dbReference type="ARBA" id="ARBA00049183"/>
    </source>
</evidence>
<keyword evidence="9" id="KW-0448">Lipopolysaccharide biosynthesis</keyword>
<keyword evidence="9" id="KW-0472">Membrane</keyword>
<evidence type="ECO:0000256" key="10">
    <source>
        <dbReference type="SAM" id="MobiDB-lite"/>
    </source>
</evidence>
<dbReference type="Pfam" id="PF04413">
    <property type="entry name" value="Glycos_transf_N"/>
    <property type="match status" value="1"/>
</dbReference>
<organism evidence="12 13">
    <name type="scientific">Pseudoruegeria aquimaris</name>
    <dbReference type="NCBI Taxonomy" id="393663"/>
    <lineage>
        <taxon>Bacteria</taxon>
        <taxon>Pseudomonadati</taxon>
        <taxon>Pseudomonadota</taxon>
        <taxon>Alphaproteobacteria</taxon>
        <taxon>Rhodobacterales</taxon>
        <taxon>Roseobacteraceae</taxon>
        <taxon>Pseudoruegeria</taxon>
    </lineage>
</organism>
<dbReference type="GO" id="GO:0005886">
    <property type="term" value="C:plasma membrane"/>
    <property type="evidence" value="ECO:0007669"/>
    <property type="project" value="UniProtKB-SubCell"/>
</dbReference>
<keyword evidence="9" id="KW-1003">Cell membrane</keyword>
<dbReference type="PANTHER" id="PTHR42755">
    <property type="entry name" value="3-DEOXY-MANNO-OCTULOSONATE CYTIDYLYLTRANSFERASE"/>
    <property type="match status" value="1"/>
</dbReference>
<feature type="domain" description="3-deoxy-D-manno-octulosonic-acid transferase N-terminal" evidence="11">
    <location>
        <begin position="50"/>
        <end position="211"/>
    </location>
</feature>
<feature type="region of interest" description="Disordered" evidence="10">
    <location>
        <begin position="15"/>
        <end position="46"/>
    </location>
</feature>
<dbReference type="UniPathway" id="UPA00958"/>
<keyword evidence="13" id="KW-1185">Reference proteome</keyword>
<evidence type="ECO:0000259" key="11">
    <source>
        <dbReference type="Pfam" id="PF04413"/>
    </source>
</evidence>
<feature type="compositionally biased region" description="Low complexity" evidence="10">
    <location>
        <begin position="32"/>
        <end position="42"/>
    </location>
</feature>
<dbReference type="PANTHER" id="PTHR42755:SF1">
    <property type="entry name" value="3-DEOXY-D-MANNO-OCTULOSONIC ACID TRANSFERASE, MITOCHONDRIAL-RELATED"/>
    <property type="match status" value="1"/>
</dbReference>
<dbReference type="Gene3D" id="3.40.50.2000">
    <property type="entry name" value="Glycogen Phosphorylase B"/>
    <property type="match status" value="1"/>
</dbReference>
<dbReference type="RefSeq" id="WP_085870103.1">
    <property type="nucleotide sequence ID" value="NZ_FWFQ01000054.1"/>
</dbReference>
<comment type="subcellular location">
    <subcellularLocation>
        <location evidence="9">Cell membrane</location>
    </subcellularLocation>
</comment>
<proteinExistence type="inferred from homology"/>
<reference evidence="12 13" key="1">
    <citation type="submission" date="2017-03" db="EMBL/GenBank/DDBJ databases">
        <authorList>
            <person name="Afonso C.L."/>
            <person name="Miller P.J."/>
            <person name="Scott M.A."/>
            <person name="Spackman E."/>
            <person name="Goraichik I."/>
            <person name="Dimitrov K.M."/>
            <person name="Suarez D.L."/>
            <person name="Swayne D.E."/>
        </authorList>
    </citation>
    <scope>NUCLEOTIDE SEQUENCE [LARGE SCALE GENOMIC DNA]</scope>
    <source>
        <strain evidence="12 13">CECT 7680</strain>
    </source>
</reference>
<dbReference type="GO" id="GO:0009245">
    <property type="term" value="P:lipid A biosynthetic process"/>
    <property type="evidence" value="ECO:0007669"/>
    <property type="project" value="TreeGrafter"/>
</dbReference>
<dbReference type="Gene3D" id="3.40.50.11720">
    <property type="entry name" value="3-Deoxy-D-manno-octulosonic-acid transferase, N-terminal domain"/>
    <property type="match status" value="1"/>
</dbReference>
<evidence type="ECO:0000256" key="6">
    <source>
        <dbReference type="ARBA" id="ARBA00031445"/>
    </source>
</evidence>
<dbReference type="GO" id="GO:0043842">
    <property type="term" value="F:Kdo transferase activity"/>
    <property type="evidence" value="ECO:0007669"/>
    <property type="project" value="UniProtKB-EC"/>
</dbReference>
<dbReference type="EMBL" id="FWFQ01000054">
    <property type="protein sequence ID" value="SLN69349.1"/>
    <property type="molecule type" value="Genomic_DNA"/>
</dbReference>
<name>A0A1Y5TPX0_9RHOB</name>